<reference evidence="3" key="1">
    <citation type="submission" date="2016-03" db="EMBL/GenBank/DDBJ databases">
        <authorList>
            <person name="Guldener U."/>
        </authorList>
    </citation>
    <scope>NUCLEOTIDE SEQUENCE [LARGE SCALE GENOMIC DNA]</scope>
    <source>
        <strain evidence="3">04CH-RAC-A.6.1</strain>
    </source>
</reference>
<evidence type="ECO:0000313" key="2">
    <source>
        <dbReference type="EMBL" id="CZT00083.1"/>
    </source>
</evidence>
<dbReference type="OrthoDB" id="507128at2759"/>
<evidence type="ECO:0000313" key="3">
    <source>
        <dbReference type="Proteomes" id="UP000178912"/>
    </source>
</evidence>
<dbReference type="SUPFAM" id="SSF50952">
    <property type="entry name" value="Soluble quinoprotein glucose dehydrogenase"/>
    <property type="match status" value="1"/>
</dbReference>
<name>A0A1E1KPZ1_9HELO</name>
<dbReference type="Gene3D" id="2.120.10.30">
    <property type="entry name" value="TolB, C-terminal domain"/>
    <property type="match status" value="1"/>
</dbReference>
<gene>
    <name evidence="2" type="ORF">RAG0_08228</name>
</gene>
<dbReference type="InterPro" id="IPR011042">
    <property type="entry name" value="6-blade_b-propeller_TolB-like"/>
</dbReference>
<sequence>MKSDMNLRNAFGLGTVLLSAVEAATCNLKNSFATPVLASGWEHKLIARNLTKPRSILFDSEGNLLVLQQGAGLIHLSFDDGGSTCLDVAKRTFLINSTELNHGLTLSSDGKTIYASSSNSVFAWTYDPAVGTVSDRNTTIITGMDNDDHTTRTLLMSQKSPGTILVSRGSDSNLDYSAEILNSGHSQLKSFDLTKLTSSSPPYDFNTAGRLLGWGLRNSVGVAEEPLTGGIYSVENLVDEIRRNGVDVHQTNPGEELNFHGFLNGSTENQGGNYGYPLCYALWNTSIPNAENLTVGRQFTMEQNATVDDGFCAAERVPPQLTFEAHVAPLDIIFLANGTKAYVSFHGSWDKSVPAGYKVISIDFANGSPVEASTSMKAAQDLFSNPDTSVCPGRCFRPVGLALDGKGRLFVSSDSSGELYVLAKTGPSGGGSPTSSAAPAATTSKASSASKAVVSGVVLLFAVGFGAALM</sequence>
<dbReference type="EMBL" id="FJUX01000043">
    <property type="protein sequence ID" value="CZT00083.1"/>
    <property type="molecule type" value="Genomic_DNA"/>
</dbReference>
<dbReference type="InterPro" id="IPR011041">
    <property type="entry name" value="Quinoprot_gluc/sorb_DH_b-prop"/>
</dbReference>
<protein>
    <submittedName>
        <fullName evidence="2">Related to L-sorbosone dehydrogenase</fullName>
    </submittedName>
</protein>
<keyword evidence="3" id="KW-1185">Reference proteome</keyword>
<accession>A0A1E1KPZ1</accession>
<feature type="domain" description="Pyrroloquinoline quinone-dependent pyranose dehydrogenase beta-propeller" evidence="1">
    <location>
        <begin position="35"/>
        <end position="424"/>
    </location>
</feature>
<dbReference type="Proteomes" id="UP000178912">
    <property type="component" value="Unassembled WGS sequence"/>
</dbReference>
<proteinExistence type="predicted"/>
<organism evidence="2 3">
    <name type="scientific">Rhynchosporium agropyri</name>
    <dbReference type="NCBI Taxonomy" id="914238"/>
    <lineage>
        <taxon>Eukaryota</taxon>
        <taxon>Fungi</taxon>
        <taxon>Dikarya</taxon>
        <taxon>Ascomycota</taxon>
        <taxon>Pezizomycotina</taxon>
        <taxon>Leotiomycetes</taxon>
        <taxon>Helotiales</taxon>
        <taxon>Ploettnerulaceae</taxon>
        <taxon>Rhynchosporium</taxon>
    </lineage>
</organism>
<dbReference type="AlphaFoldDB" id="A0A1E1KPZ1"/>
<evidence type="ECO:0000259" key="1">
    <source>
        <dbReference type="Pfam" id="PF22807"/>
    </source>
</evidence>
<dbReference type="InterPro" id="IPR054539">
    <property type="entry name" value="Beta-prop_PDH"/>
</dbReference>
<dbReference type="Pfam" id="PF22807">
    <property type="entry name" value="TrAA12"/>
    <property type="match status" value="1"/>
</dbReference>